<evidence type="ECO:0000313" key="1">
    <source>
        <dbReference type="EMBL" id="BAN59513.1"/>
    </source>
</evidence>
<organism evidence="1 2">
    <name type="scientific">Bacillus phage phiNIT1</name>
    <dbReference type="NCBI Taxonomy" id="207656"/>
    <lineage>
        <taxon>Viruses</taxon>
        <taxon>Duplodnaviria</taxon>
        <taxon>Heunggongvirae</taxon>
        <taxon>Uroviricota</taxon>
        <taxon>Caudoviricetes</taxon>
        <taxon>Herelleviridae</taxon>
        <taxon>Bastillevirinae</taxon>
        <taxon>Nitunavirus</taxon>
        <taxon>Nitunavirus NIT1</taxon>
    </lineage>
</organism>
<reference evidence="1 2" key="1">
    <citation type="submission" date="2013-02" db="EMBL/GenBank/DDBJ databases">
        <title>phiNIT1 genome sequensing.</title>
        <authorList>
            <person name="Ozaki T."/>
            <person name="Kaneko J."/>
        </authorList>
    </citation>
    <scope>NUCLEOTIDE SEQUENCE [LARGE SCALE GENOMIC DNA]</scope>
    <source>
        <strain evidence="1">PhiNIT1</strain>
    </source>
</reference>
<dbReference type="OrthoDB" id="30825at10239"/>
<dbReference type="RefSeq" id="YP_008318281.1">
    <property type="nucleotide sequence ID" value="NC_021856.1"/>
</dbReference>
<keyword evidence="2" id="KW-1185">Reference proteome</keyword>
<sequence>MREEKEAMEEIKPYFTPVRGKVYLTPKQVEGINALLSGVDSIRLLADLIHDEHIYDSEYGLGNLKEEEILWVAMGGRYEVKMDVLYEIDRLIDIWGELLKEFPNEKAITDKIEALQQAKDNIILWRSHQLSDNIIDREGVKILNWNGNKINLYHPSKEYPYEEDDE</sequence>
<protein>
    <submittedName>
        <fullName evidence="1">Uncharacterized protein</fullName>
    </submittedName>
</protein>
<accession>S6ANC0</accession>
<proteinExistence type="predicted"/>
<dbReference type="Proteomes" id="UP000014701">
    <property type="component" value="Segment"/>
</dbReference>
<dbReference type="EMBL" id="AP013029">
    <property type="protein sequence ID" value="BAN59513.1"/>
    <property type="molecule type" value="Genomic_DNA"/>
</dbReference>
<name>S6ANC0_9CAUD</name>
<dbReference type="GeneID" id="16511481"/>
<evidence type="ECO:0000313" key="2">
    <source>
        <dbReference type="Proteomes" id="UP000014701"/>
    </source>
</evidence>
<gene>
    <name evidence="1" type="primary">orf166</name>
</gene>
<dbReference type="KEGG" id="vg:16511481"/>